<dbReference type="PROSITE" id="PS51257">
    <property type="entry name" value="PROKAR_LIPOPROTEIN"/>
    <property type="match status" value="1"/>
</dbReference>
<evidence type="ECO:0000259" key="2">
    <source>
        <dbReference type="Pfam" id="PF14344"/>
    </source>
</evidence>
<dbReference type="InterPro" id="IPR006311">
    <property type="entry name" value="TAT_signal"/>
</dbReference>
<feature type="signal peptide" evidence="1">
    <location>
        <begin position="1"/>
        <end position="21"/>
    </location>
</feature>
<dbReference type="PROSITE" id="PS51318">
    <property type="entry name" value="TAT"/>
    <property type="match status" value="1"/>
</dbReference>
<dbReference type="OrthoDB" id="9792011at2"/>
<dbReference type="AlphaFoldDB" id="A0A326RSI2"/>
<name>A0A326RSI2_9BACT</name>
<feature type="domain" description="DUF4397" evidence="2">
    <location>
        <begin position="41"/>
        <end position="155"/>
    </location>
</feature>
<evidence type="ECO:0000313" key="3">
    <source>
        <dbReference type="EMBL" id="PZV82181.1"/>
    </source>
</evidence>
<comment type="caution">
    <text evidence="3">The sequence shown here is derived from an EMBL/GenBank/DDBJ whole genome shotgun (WGS) entry which is preliminary data.</text>
</comment>
<feature type="chain" id="PRO_5016352348" evidence="1">
    <location>
        <begin position="22"/>
        <end position="239"/>
    </location>
</feature>
<sequence>MNQTKNSTLRRGFLGSLILLGASLLTGCLDDFDAPQLPPASYVSIYQGSPDAPALDIFANSNRVTSTPLQYSEVLAYSAFYPGERNFRISPFNSATALVEKQFKLSADSVYSFFVVNEVANLDALIVKDVWTEPTTNQIQLRVVNLSPDAGPINLKASGTTGDLFTGVGFKGVSQFKELQAGNVTFSVVNPADGTQLLTSGNLELKGKRVYTLIIRGKKSETAGNKKLDLQLITNYIYF</sequence>
<reference evidence="3 4" key="1">
    <citation type="submission" date="2018-06" db="EMBL/GenBank/DDBJ databases">
        <title>Genomic Encyclopedia of Archaeal and Bacterial Type Strains, Phase II (KMG-II): from individual species to whole genera.</title>
        <authorList>
            <person name="Goeker M."/>
        </authorList>
    </citation>
    <scope>NUCLEOTIDE SEQUENCE [LARGE SCALE GENOMIC DNA]</scope>
    <source>
        <strain evidence="3 4">T4</strain>
    </source>
</reference>
<organism evidence="3 4">
    <name type="scientific">Algoriphagus aquaeductus</name>
    <dbReference type="NCBI Taxonomy" id="475299"/>
    <lineage>
        <taxon>Bacteria</taxon>
        <taxon>Pseudomonadati</taxon>
        <taxon>Bacteroidota</taxon>
        <taxon>Cytophagia</taxon>
        <taxon>Cytophagales</taxon>
        <taxon>Cyclobacteriaceae</taxon>
        <taxon>Algoriphagus</taxon>
    </lineage>
</organism>
<dbReference type="InterPro" id="IPR025510">
    <property type="entry name" value="DUF4397"/>
</dbReference>
<protein>
    <submittedName>
        <fullName evidence="3">Uncharacterized protein DUF4397</fullName>
    </submittedName>
</protein>
<accession>A0A326RSI2</accession>
<gene>
    <name evidence="3" type="ORF">CLV31_10942</name>
</gene>
<dbReference type="RefSeq" id="WP_111393326.1">
    <property type="nucleotide sequence ID" value="NZ_JBJINY010000084.1"/>
</dbReference>
<dbReference type="Proteomes" id="UP000248917">
    <property type="component" value="Unassembled WGS sequence"/>
</dbReference>
<dbReference type="Pfam" id="PF14344">
    <property type="entry name" value="DUF4397"/>
    <property type="match status" value="1"/>
</dbReference>
<evidence type="ECO:0000313" key="4">
    <source>
        <dbReference type="Proteomes" id="UP000248917"/>
    </source>
</evidence>
<evidence type="ECO:0000256" key="1">
    <source>
        <dbReference type="SAM" id="SignalP"/>
    </source>
</evidence>
<keyword evidence="4" id="KW-1185">Reference proteome</keyword>
<keyword evidence="1" id="KW-0732">Signal</keyword>
<dbReference type="EMBL" id="QKTX01000009">
    <property type="protein sequence ID" value="PZV82181.1"/>
    <property type="molecule type" value="Genomic_DNA"/>
</dbReference>
<proteinExistence type="predicted"/>